<keyword evidence="3" id="KW-1185">Reference proteome</keyword>
<accession>A0A7M7QPR5</accession>
<dbReference type="SMR" id="A0A7M7QPR5"/>
<dbReference type="EnsemblMetazoa" id="XM_031933133">
    <property type="protein sequence ID" value="XP_031788993"/>
    <property type="gene ID" value="LOC107982128"/>
</dbReference>
<dbReference type="PANTHER" id="PTHR47595:SF1">
    <property type="entry name" value="MYB_SANT-LIKE DNA-BINDING DOMAIN-CONTAINING PROTEIN"/>
    <property type="match status" value="1"/>
</dbReference>
<dbReference type="Proteomes" id="UP000002358">
    <property type="component" value="Unassembled WGS sequence"/>
</dbReference>
<dbReference type="InParanoid" id="A0A7M7QPR5"/>
<dbReference type="RefSeq" id="XP_032457265.1">
    <property type="nucleotide sequence ID" value="XM_032601374.1"/>
</dbReference>
<sequence length="410" mass="47024">MDTVKRQQVVLVDPVTKETFKVLVNVQDVERVKTDPNYKQKMLNSIKKAKNVNSCLEPDKTDDLVKLILTDGFHQVHTLKVPIEVRKQALSDIRYATKLLNGHLSALKSNSEVNQQILCNGLTSEFETSSAALQEGTFAAEKKMYELTLKDQLKMETFTFIVDKESFNRAKTDMVFATKLLDDYKASINKQKLNSLSTDMNKCGDDTAGTENSSDQLQNLIDTYENDDFDEDITKKNTGRYVWSNQETLLLIHLYRQYDPAYSEGKITNKKFWKKISDVMTSKGYDISTTQCTSKMDSLKRAYKSVKDHNAQSGNDKKTCNYYEELDELFQKKPWIKPEDVAGCNMPLGNLDTNKGSANPLKHTRSILEAKKVSYLEESLEIKRLKRTDTENYIERKLSVMEDLVRAFKK</sequence>
<organism evidence="2 3">
    <name type="scientific">Nasonia vitripennis</name>
    <name type="common">Parasitic wasp</name>
    <dbReference type="NCBI Taxonomy" id="7425"/>
    <lineage>
        <taxon>Eukaryota</taxon>
        <taxon>Metazoa</taxon>
        <taxon>Ecdysozoa</taxon>
        <taxon>Arthropoda</taxon>
        <taxon>Hexapoda</taxon>
        <taxon>Insecta</taxon>
        <taxon>Pterygota</taxon>
        <taxon>Neoptera</taxon>
        <taxon>Endopterygota</taxon>
        <taxon>Hymenoptera</taxon>
        <taxon>Apocrita</taxon>
        <taxon>Proctotrupomorpha</taxon>
        <taxon>Chalcidoidea</taxon>
        <taxon>Pteromalidae</taxon>
        <taxon>Pteromalinae</taxon>
        <taxon>Nasonia</taxon>
    </lineage>
</organism>
<dbReference type="RefSeq" id="XP_031788993.1">
    <property type="nucleotide sequence ID" value="XM_031933133.2"/>
</dbReference>
<dbReference type="PANTHER" id="PTHR47595">
    <property type="entry name" value="HEAT SHOCK 70 KDA PROTEIN 14"/>
    <property type="match status" value="1"/>
</dbReference>
<dbReference type="AlphaFoldDB" id="A0A7M7QPR5"/>
<proteinExistence type="predicted"/>
<evidence type="ECO:0000313" key="3">
    <source>
        <dbReference type="Proteomes" id="UP000002358"/>
    </source>
</evidence>
<dbReference type="KEGG" id="nvi:107982128"/>
<dbReference type="Gene3D" id="1.10.10.60">
    <property type="entry name" value="Homeodomain-like"/>
    <property type="match status" value="1"/>
</dbReference>
<dbReference type="OrthoDB" id="7552755at2759"/>
<evidence type="ECO:0000259" key="1">
    <source>
        <dbReference type="Pfam" id="PF13837"/>
    </source>
</evidence>
<dbReference type="Pfam" id="PF13837">
    <property type="entry name" value="Myb_DNA-bind_4"/>
    <property type="match status" value="1"/>
</dbReference>
<dbReference type="RefSeq" id="XP_032457266.1">
    <property type="nucleotide sequence ID" value="XM_032601375.1"/>
</dbReference>
<dbReference type="InterPro" id="IPR044822">
    <property type="entry name" value="Myb_DNA-bind_4"/>
</dbReference>
<dbReference type="GeneID" id="107982128"/>
<name>A0A7M7QPR5_NASVI</name>
<feature type="domain" description="Myb/SANT-like DNA-binding" evidence="1">
    <location>
        <begin position="241"/>
        <end position="329"/>
    </location>
</feature>
<dbReference type="EnsemblMetazoa" id="XM_032601374">
    <property type="protein sequence ID" value="XP_032457265"/>
    <property type="gene ID" value="LOC107982128"/>
</dbReference>
<evidence type="ECO:0000313" key="2">
    <source>
        <dbReference type="EnsemblMetazoa" id="XP_031788993"/>
    </source>
</evidence>
<protein>
    <recommendedName>
        <fullName evidence="1">Myb/SANT-like DNA-binding domain-containing protein</fullName>
    </recommendedName>
</protein>
<dbReference type="EnsemblMetazoa" id="XM_032601375">
    <property type="protein sequence ID" value="XP_032457266"/>
    <property type="gene ID" value="LOC107982128"/>
</dbReference>
<reference evidence="2" key="1">
    <citation type="submission" date="2021-01" db="UniProtKB">
        <authorList>
            <consortium name="EnsemblMetazoa"/>
        </authorList>
    </citation>
    <scope>IDENTIFICATION</scope>
</reference>